<reference evidence="3 4" key="1">
    <citation type="submission" date="2014-12" db="EMBL/GenBank/DDBJ databases">
        <title>Genome sequencing of Microbacterium hominis TPW29.</title>
        <authorList>
            <person name="Tan P.W."/>
            <person name="Chan K.-G."/>
        </authorList>
    </citation>
    <scope>NUCLEOTIDE SEQUENCE [LARGE SCALE GENOMIC DNA]</scope>
    <source>
        <strain evidence="3 4">TPW29</strain>
    </source>
</reference>
<dbReference type="Proteomes" id="UP000031202">
    <property type="component" value="Unassembled WGS sequence"/>
</dbReference>
<evidence type="ECO:0008006" key="5">
    <source>
        <dbReference type="Google" id="ProtNLM"/>
    </source>
</evidence>
<feature type="chain" id="PRO_5038992794" description="Lipoprotein" evidence="2">
    <location>
        <begin position="18"/>
        <end position="172"/>
    </location>
</feature>
<evidence type="ECO:0000256" key="2">
    <source>
        <dbReference type="SAM" id="SignalP"/>
    </source>
</evidence>
<keyword evidence="2" id="KW-0732">Signal</keyword>
<protein>
    <recommendedName>
        <fullName evidence="5">Lipoprotein</fullName>
    </recommendedName>
</protein>
<evidence type="ECO:0000256" key="1">
    <source>
        <dbReference type="SAM" id="MobiDB-lite"/>
    </source>
</evidence>
<dbReference type="AlphaFoldDB" id="A0A0B4DUJ9"/>
<dbReference type="RefSeq" id="WP_039415108.1">
    <property type="nucleotide sequence ID" value="NZ_JWSZ01000010.1"/>
</dbReference>
<gene>
    <name evidence="3" type="ORF">RM52_07490</name>
</gene>
<evidence type="ECO:0000313" key="4">
    <source>
        <dbReference type="Proteomes" id="UP000031202"/>
    </source>
</evidence>
<comment type="caution">
    <text evidence="3">The sequence shown here is derived from an EMBL/GenBank/DDBJ whole genome shotgun (WGS) entry which is preliminary data.</text>
</comment>
<sequence>MTVVAGSLLLGVVGCSAAGAPATSATPTATAATPSSVSAATPSETPATGAVDAAACKSIVNSYLTLQTAYIDGLGKLTEQPSTAYATMADAQAAFAAEVDKLPAGAVKEKATAEQDGFAATLASFTVLKGVDSISALSQTQRDELSRAVSQTSSSPVITGAGLVELCTPYLR</sequence>
<evidence type="ECO:0000313" key="3">
    <source>
        <dbReference type="EMBL" id="KIC57918.1"/>
    </source>
</evidence>
<accession>A0A0B4DUJ9</accession>
<organism evidence="3 4">
    <name type="scientific">Microbacterium hominis</name>
    <dbReference type="NCBI Taxonomy" id="162426"/>
    <lineage>
        <taxon>Bacteria</taxon>
        <taxon>Bacillati</taxon>
        <taxon>Actinomycetota</taxon>
        <taxon>Actinomycetes</taxon>
        <taxon>Micrococcales</taxon>
        <taxon>Microbacteriaceae</taxon>
        <taxon>Microbacterium</taxon>
    </lineage>
</organism>
<name>A0A0B4DUJ9_9MICO</name>
<feature type="signal peptide" evidence="2">
    <location>
        <begin position="1"/>
        <end position="17"/>
    </location>
</feature>
<dbReference type="EMBL" id="JWSZ01000010">
    <property type="protein sequence ID" value="KIC57918.1"/>
    <property type="molecule type" value="Genomic_DNA"/>
</dbReference>
<feature type="region of interest" description="Disordered" evidence="1">
    <location>
        <begin position="24"/>
        <end position="44"/>
    </location>
</feature>
<proteinExistence type="predicted"/>